<keyword evidence="4" id="KW-0288">FMN</keyword>
<dbReference type="Gene3D" id="3.20.20.70">
    <property type="entry name" value="Aldolase class I"/>
    <property type="match status" value="1"/>
</dbReference>
<comment type="cofactor">
    <cofactor evidence="1">
        <name>FMN</name>
        <dbReference type="ChEBI" id="CHEBI:58210"/>
    </cofactor>
</comment>
<organism evidence="9 10">
    <name type="scientific">Pleurotus eryngii</name>
    <name type="common">Boletus of the steppes</name>
    <dbReference type="NCBI Taxonomy" id="5323"/>
    <lineage>
        <taxon>Eukaryota</taxon>
        <taxon>Fungi</taxon>
        <taxon>Dikarya</taxon>
        <taxon>Basidiomycota</taxon>
        <taxon>Agaricomycotina</taxon>
        <taxon>Agaricomycetes</taxon>
        <taxon>Agaricomycetidae</taxon>
        <taxon>Agaricales</taxon>
        <taxon>Pleurotineae</taxon>
        <taxon>Pleurotaceae</taxon>
        <taxon>Pleurotus</taxon>
    </lineage>
</organism>
<reference evidence="9" key="1">
    <citation type="submission" date="2020-11" db="EMBL/GenBank/DDBJ databases">
        <authorList>
            <consortium name="DOE Joint Genome Institute"/>
            <person name="Ahrendt S."/>
            <person name="Riley R."/>
            <person name="Andreopoulos W."/>
            <person name="Labutti K."/>
            <person name="Pangilinan J."/>
            <person name="Ruiz-Duenas F.J."/>
            <person name="Barrasa J.M."/>
            <person name="Sanchez-Garcia M."/>
            <person name="Camarero S."/>
            <person name="Miyauchi S."/>
            <person name="Serrano A."/>
            <person name="Linde D."/>
            <person name="Babiker R."/>
            <person name="Drula E."/>
            <person name="Ayuso-Fernandez I."/>
            <person name="Pacheco R."/>
            <person name="Padilla G."/>
            <person name="Ferreira P."/>
            <person name="Barriuso J."/>
            <person name="Kellner H."/>
            <person name="Castanera R."/>
            <person name="Alfaro M."/>
            <person name="Ramirez L."/>
            <person name="Pisabarro A.G."/>
            <person name="Kuo A."/>
            <person name="Tritt A."/>
            <person name="Lipzen A."/>
            <person name="He G."/>
            <person name="Yan M."/>
            <person name="Ng V."/>
            <person name="Cullen D."/>
            <person name="Martin F."/>
            <person name="Rosso M.-N."/>
            <person name="Henrissat B."/>
            <person name="Hibbett D."/>
            <person name="Martinez A.T."/>
            <person name="Grigoriev I.V."/>
        </authorList>
    </citation>
    <scope>NUCLEOTIDE SEQUENCE</scope>
    <source>
        <strain evidence="9">ATCC 90797</strain>
    </source>
</reference>
<dbReference type="InterPro" id="IPR050074">
    <property type="entry name" value="DHO_dehydrogenase"/>
</dbReference>
<accession>A0A9P5ZX07</accession>
<dbReference type="EMBL" id="MU154579">
    <property type="protein sequence ID" value="KAF9493889.1"/>
    <property type="molecule type" value="Genomic_DNA"/>
</dbReference>
<evidence type="ECO:0000256" key="6">
    <source>
        <dbReference type="ARBA" id="ARBA00023002"/>
    </source>
</evidence>
<feature type="domain" description="Dihydroorotate dehydrogenase catalytic" evidence="8">
    <location>
        <begin position="13"/>
        <end position="343"/>
    </location>
</feature>
<dbReference type="AlphaFoldDB" id="A0A9P5ZX07"/>
<name>A0A9P5ZX07_PLEER</name>
<comment type="caution">
    <text evidence="9">The sequence shown here is derived from an EMBL/GenBank/DDBJ whole genome shotgun (WGS) entry which is preliminary data.</text>
</comment>
<dbReference type="InterPro" id="IPR005720">
    <property type="entry name" value="Dihydroorotate_DH_cat"/>
</dbReference>
<evidence type="ECO:0000313" key="9">
    <source>
        <dbReference type="EMBL" id="KAF9493889.1"/>
    </source>
</evidence>
<dbReference type="InterPro" id="IPR013785">
    <property type="entry name" value="Aldolase_TIM"/>
</dbReference>
<comment type="pathway">
    <text evidence="2">Pyrimidine metabolism; UMP biosynthesis via de novo pathway.</text>
</comment>
<evidence type="ECO:0000313" key="10">
    <source>
        <dbReference type="Proteomes" id="UP000807025"/>
    </source>
</evidence>
<dbReference type="Gene3D" id="2.30.26.10">
    <property type="entry name" value="Dihydroorotate Dehydrogenase A, chain A, domain 2"/>
    <property type="match status" value="1"/>
</dbReference>
<keyword evidence="10" id="KW-1185">Reference proteome</keyword>
<evidence type="ECO:0000256" key="1">
    <source>
        <dbReference type="ARBA" id="ARBA00001917"/>
    </source>
</evidence>
<dbReference type="PANTHER" id="PTHR48109">
    <property type="entry name" value="DIHYDROOROTATE DEHYDROGENASE (QUINONE), MITOCHONDRIAL-RELATED"/>
    <property type="match status" value="1"/>
</dbReference>
<dbReference type="PANTHER" id="PTHR48109:SF1">
    <property type="entry name" value="DIHYDROOROTATE DEHYDROGENASE (FUMARATE)"/>
    <property type="match status" value="1"/>
</dbReference>
<dbReference type="Proteomes" id="UP000807025">
    <property type="component" value="Unassembled WGS sequence"/>
</dbReference>
<dbReference type="PIRSF" id="PIRSF000164">
    <property type="entry name" value="DHO_oxidase"/>
    <property type="match status" value="1"/>
</dbReference>
<dbReference type="InterPro" id="IPR012135">
    <property type="entry name" value="Dihydroorotate_DH_1_2"/>
</dbReference>
<dbReference type="Pfam" id="PF01180">
    <property type="entry name" value="DHO_dh"/>
    <property type="match status" value="1"/>
</dbReference>
<evidence type="ECO:0000256" key="5">
    <source>
        <dbReference type="ARBA" id="ARBA00022975"/>
    </source>
</evidence>
<dbReference type="GO" id="GO:0006222">
    <property type="term" value="P:UMP biosynthetic process"/>
    <property type="evidence" value="ECO:0007669"/>
    <property type="project" value="InterPro"/>
</dbReference>
<dbReference type="GO" id="GO:0005737">
    <property type="term" value="C:cytoplasm"/>
    <property type="evidence" value="ECO:0007669"/>
    <property type="project" value="InterPro"/>
</dbReference>
<dbReference type="InterPro" id="IPR023359">
    <property type="entry name" value="Dihydro_DH_chainA_dom2"/>
</dbReference>
<gene>
    <name evidence="9" type="ORF">BDN71DRAFT_1418799</name>
</gene>
<evidence type="ECO:0000256" key="4">
    <source>
        <dbReference type="ARBA" id="ARBA00022643"/>
    </source>
</evidence>
<sequence length="345" mass="36638">MVKIRSIEVEPAIINSSCAWSSDRDQLQALYDCPYTGAVTTRTATIGGFSENDTHRVAFMNDEAHLTSINSYGYSPHPLSTYLGVITDILSSEKTSLAQERLASKPFIISITASDARTLRTMVTSIQNTLRYTPDGTPSPWAHRIAVELNTSCPNISGAPPPAYTPSAPPLVDLLAVLQEEFKKDTSLTIGLKLPPYVYQSQFHDILKVIAGLNFAVDGATINPIAFFTCTNTLGNTLLFSSQTATPSSSSSSSGPKHALPVPLGGLAGHSLHPLALGNVYTFSTLLQSAAFSDLKDIVVIGVGGVTDISGVQRMRAAGAQVVGAASLFGKYGPDAFQRLVDEST</sequence>
<evidence type="ECO:0000256" key="7">
    <source>
        <dbReference type="ARBA" id="ARBA00031623"/>
    </source>
</evidence>
<keyword evidence="5" id="KW-0665">Pyrimidine biosynthesis</keyword>
<evidence type="ECO:0000256" key="2">
    <source>
        <dbReference type="ARBA" id="ARBA00004725"/>
    </source>
</evidence>
<evidence type="ECO:0000259" key="8">
    <source>
        <dbReference type="Pfam" id="PF01180"/>
    </source>
</evidence>
<proteinExistence type="predicted"/>
<dbReference type="GO" id="GO:0004152">
    <property type="term" value="F:dihydroorotate dehydrogenase activity"/>
    <property type="evidence" value="ECO:0007669"/>
    <property type="project" value="InterPro"/>
</dbReference>
<dbReference type="OrthoDB" id="14784at2759"/>
<protein>
    <recommendedName>
        <fullName evidence="7">Dihydroorotate oxidase</fullName>
    </recommendedName>
</protein>
<evidence type="ECO:0000256" key="3">
    <source>
        <dbReference type="ARBA" id="ARBA00022630"/>
    </source>
</evidence>
<keyword evidence="6" id="KW-0560">Oxidoreductase</keyword>
<dbReference type="GO" id="GO:0006207">
    <property type="term" value="P:'de novo' pyrimidine nucleobase biosynthetic process"/>
    <property type="evidence" value="ECO:0007669"/>
    <property type="project" value="TreeGrafter"/>
</dbReference>
<dbReference type="SUPFAM" id="SSF51395">
    <property type="entry name" value="FMN-linked oxidoreductases"/>
    <property type="match status" value="1"/>
</dbReference>
<keyword evidence="3" id="KW-0285">Flavoprotein</keyword>